<dbReference type="Proteomes" id="UP000075606">
    <property type="component" value="Unassembled WGS sequence"/>
</dbReference>
<evidence type="ECO:0000256" key="2">
    <source>
        <dbReference type="ARBA" id="ARBA00022723"/>
    </source>
</evidence>
<accession>A0A150WYF1</accession>
<dbReference type="GO" id="GO:0016706">
    <property type="term" value="F:2-oxoglutarate-dependent dioxygenase activity"/>
    <property type="evidence" value="ECO:0007669"/>
    <property type="project" value="InterPro"/>
</dbReference>
<dbReference type="InterPro" id="IPR044862">
    <property type="entry name" value="Pro_4_hyd_alph_FE2OG_OXY"/>
</dbReference>
<evidence type="ECO:0000256" key="4">
    <source>
        <dbReference type="ARBA" id="ARBA00022964"/>
    </source>
</evidence>
<proteinExistence type="inferred from homology"/>
<dbReference type="OrthoDB" id="9812472at2"/>
<dbReference type="STRING" id="333140.AWW68_18425"/>
<evidence type="ECO:0000313" key="9">
    <source>
        <dbReference type="Proteomes" id="UP000075606"/>
    </source>
</evidence>
<dbReference type="PANTHER" id="PTHR41536">
    <property type="entry name" value="PKHD-TYPE HYDROXYLASE YBIX"/>
    <property type="match status" value="1"/>
</dbReference>
<dbReference type="RefSeq" id="WP_068225161.1">
    <property type="nucleotide sequence ID" value="NZ_LRPC01000032.1"/>
</dbReference>
<evidence type="ECO:0000259" key="7">
    <source>
        <dbReference type="PROSITE" id="PS51471"/>
    </source>
</evidence>
<comment type="cofactor">
    <cofactor evidence="1">
        <name>L-ascorbate</name>
        <dbReference type="ChEBI" id="CHEBI:38290"/>
    </cofactor>
</comment>
<dbReference type="PANTHER" id="PTHR41536:SF1">
    <property type="entry name" value="PKHD-TYPE HYDROXYLASE YBIX"/>
    <property type="match status" value="1"/>
</dbReference>
<dbReference type="NCBIfam" id="NF003975">
    <property type="entry name" value="PRK05467.1-4"/>
    <property type="match status" value="1"/>
</dbReference>
<protein>
    <recommendedName>
        <fullName evidence="7">Fe2OG dioxygenase domain-containing protein</fullName>
    </recommendedName>
</protein>
<dbReference type="GO" id="GO:0006974">
    <property type="term" value="P:DNA damage response"/>
    <property type="evidence" value="ECO:0007669"/>
    <property type="project" value="TreeGrafter"/>
</dbReference>
<dbReference type="SMART" id="SM00702">
    <property type="entry name" value="P4Hc"/>
    <property type="match status" value="1"/>
</dbReference>
<keyword evidence="9" id="KW-1185">Reference proteome</keyword>
<dbReference type="GO" id="GO:0006879">
    <property type="term" value="P:intracellular iron ion homeostasis"/>
    <property type="evidence" value="ECO:0007669"/>
    <property type="project" value="TreeGrafter"/>
</dbReference>
<dbReference type="InterPro" id="IPR006620">
    <property type="entry name" value="Pro_4_hyd_alph"/>
</dbReference>
<dbReference type="InterPro" id="IPR023550">
    <property type="entry name" value="PKHD_hydroxylase"/>
</dbReference>
<dbReference type="GO" id="GO:0005506">
    <property type="term" value="F:iron ion binding"/>
    <property type="evidence" value="ECO:0007669"/>
    <property type="project" value="InterPro"/>
</dbReference>
<keyword evidence="3" id="KW-0847">Vitamin C</keyword>
<name>A0A150WYF1_9BACT</name>
<keyword evidence="2" id="KW-0479">Metal-binding</keyword>
<gene>
    <name evidence="8" type="ORF">AWW68_18425</name>
</gene>
<reference evidence="8 9" key="1">
    <citation type="submission" date="2016-01" db="EMBL/GenBank/DDBJ databases">
        <title>Genome sequencing of Roseivirga spongicola UST030701-084.</title>
        <authorList>
            <person name="Selvaratnam C."/>
            <person name="Thevarajoo S."/>
            <person name="Goh K.M."/>
            <person name="Ee R."/>
            <person name="Chan K.-G."/>
            <person name="Chong C.S."/>
        </authorList>
    </citation>
    <scope>NUCLEOTIDE SEQUENCE [LARGE SCALE GENOMIC DNA]</scope>
    <source>
        <strain evidence="8 9">UST030701-084</strain>
    </source>
</reference>
<comment type="caution">
    <text evidence="8">The sequence shown here is derived from an EMBL/GenBank/DDBJ whole genome shotgun (WGS) entry which is preliminary data.</text>
</comment>
<sequence>MQLNSGNYLQIDELLNAQELSAILNLINQAGFSDGKSTASDAAAGVKQNKQISAENNFQAQQIGQIVSQAISRNRRIQSAIFPKIILPPLVSFYEPGMHYGTHVDSPLMGTQFTIRTDVGMTLFLSPPESYEGGELEVITEAGTKLFKPTAGAAVIYPTTRLHQVLPVTSGKRMAVVTWMQCAIRDSGQREIIDQINQVLDQMGQAEHKETRLVLQQVYSNLIRMWAEL</sequence>
<dbReference type="EMBL" id="LRPC01000032">
    <property type="protein sequence ID" value="KYG71521.1"/>
    <property type="molecule type" value="Genomic_DNA"/>
</dbReference>
<keyword evidence="4" id="KW-0223">Dioxygenase</keyword>
<evidence type="ECO:0000256" key="1">
    <source>
        <dbReference type="ARBA" id="ARBA00001961"/>
    </source>
</evidence>
<keyword evidence="5" id="KW-0560">Oxidoreductase</keyword>
<feature type="domain" description="Fe2OG dioxygenase" evidence="7">
    <location>
        <begin position="85"/>
        <end position="182"/>
    </location>
</feature>
<dbReference type="Gene3D" id="4.10.860.20">
    <property type="entry name" value="Rabenosyn, Rab binding domain"/>
    <property type="match status" value="1"/>
</dbReference>
<dbReference type="PROSITE" id="PS51471">
    <property type="entry name" value="FE2OG_OXY"/>
    <property type="match status" value="1"/>
</dbReference>
<evidence type="ECO:0000256" key="3">
    <source>
        <dbReference type="ARBA" id="ARBA00022896"/>
    </source>
</evidence>
<keyword evidence="6" id="KW-0408">Iron</keyword>
<organism evidence="8 9">
    <name type="scientific">Roseivirga spongicola</name>
    <dbReference type="NCBI Taxonomy" id="333140"/>
    <lineage>
        <taxon>Bacteria</taxon>
        <taxon>Pseudomonadati</taxon>
        <taxon>Bacteroidota</taxon>
        <taxon>Cytophagia</taxon>
        <taxon>Cytophagales</taxon>
        <taxon>Roseivirgaceae</taxon>
        <taxon>Roseivirga</taxon>
    </lineage>
</organism>
<dbReference type="Pfam" id="PF13640">
    <property type="entry name" value="2OG-FeII_Oxy_3"/>
    <property type="match status" value="1"/>
</dbReference>
<dbReference type="AlphaFoldDB" id="A0A150WYF1"/>
<dbReference type="HAMAP" id="MF_00657">
    <property type="entry name" value="Hydroxyl_YbiX"/>
    <property type="match status" value="1"/>
</dbReference>
<evidence type="ECO:0000256" key="6">
    <source>
        <dbReference type="ARBA" id="ARBA00023004"/>
    </source>
</evidence>
<dbReference type="NCBIfam" id="NF003974">
    <property type="entry name" value="PRK05467.1-3"/>
    <property type="match status" value="1"/>
</dbReference>
<dbReference type="InterPro" id="IPR005123">
    <property type="entry name" value="Oxoglu/Fe-dep_dioxygenase_dom"/>
</dbReference>
<evidence type="ECO:0000256" key="5">
    <source>
        <dbReference type="ARBA" id="ARBA00023002"/>
    </source>
</evidence>
<evidence type="ECO:0000313" key="8">
    <source>
        <dbReference type="EMBL" id="KYG71521.1"/>
    </source>
</evidence>
<dbReference type="GO" id="GO:0031418">
    <property type="term" value="F:L-ascorbic acid binding"/>
    <property type="evidence" value="ECO:0007669"/>
    <property type="project" value="UniProtKB-KW"/>
</dbReference>
<dbReference type="Gene3D" id="2.60.120.620">
    <property type="entry name" value="q2cbj1_9rhob like domain"/>
    <property type="match status" value="1"/>
</dbReference>